<dbReference type="Gene3D" id="3.40.190.290">
    <property type="match status" value="1"/>
</dbReference>
<name>A0ABX6HR61_9BURK</name>
<dbReference type="Gene3D" id="1.10.10.10">
    <property type="entry name" value="Winged helix-like DNA-binding domain superfamily/Winged helix DNA-binding domain"/>
    <property type="match status" value="1"/>
</dbReference>
<organism evidence="7 8">
    <name type="scientific">Pandoraea fibrosis</name>
    <dbReference type="NCBI Taxonomy" id="1891094"/>
    <lineage>
        <taxon>Bacteria</taxon>
        <taxon>Pseudomonadati</taxon>
        <taxon>Pseudomonadota</taxon>
        <taxon>Betaproteobacteria</taxon>
        <taxon>Burkholderiales</taxon>
        <taxon>Burkholderiaceae</taxon>
        <taxon>Pandoraea</taxon>
    </lineage>
</organism>
<dbReference type="InterPro" id="IPR036388">
    <property type="entry name" value="WH-like_DNA-bd_sf"/>
</dbReference>
<dbReference type="EMBL" id="CP047385">
    <property type="protein sequence ID" value="QHF13369.1"/>
    <property type="molecule type" value="Genomic_DNA"/>
</dbReference>
<dbReference type="Proteomes" id="UP000035080">
    <property type="component" value="Chromosome"/>
</dbReference>
<dbReference type="CDD" id="cd08415">
    <property type="entry name" value="PBP2_LysR_opines_like"/>
    <property type="match status" value="1"/>
</dbReference>
<evidence type="ECO:0000256" key="1">
    <source>
        <dbReference type="ARBA" id="ARBA00009437"/>
    </source>
</evidence>
<evidence type="ECO:0000256" key="4">
    <source>
        <dbReference type="ARBA" id="ARBA00023163"/>
    </source>
</evidence>
<feature type="domain" description="HTH lysR-type" evidence="6">
    <location>
        <begin position="3"/>
        <end position="60"/>
    </location>
</feature>
<dbReference type="SUPFAM" id="SSF53850">
    <property type="entry name" value="Periplasmic binding protein-like II"/>
    <property type="match status" value="1"/>
</dbReference>
<evidence type="ECO:0000256" key="3">
    <source>
        <dbReference type="ARBA" id="ARBA00023125"/>
    </source>
</evidence>
<dbReference type="SUPFAM" id="SSF46785">
    <property type="entry name" value="Winged helix' DNA-binding domain"/>
    <property type="match status" value="1"/>
</dbReference>
<keyword evidence="3" id="KW-0238">DNA-binding</keyword>
<dbReference type="InterPro" id="IPR000847">
    <property type="entry name" value="LysR_HTH_N"/>
</dbReference>
<reference evidence="7 8" key="1">
    <citation type="journal article" date="2015" name="Genome Announc.">
        <title>Genome Sequences of Two Pandoraea pnomenusa Isolates Recovered 11 Months Apart from a Cystic Fibrosis Patient.</title>
        <authorList>
            <person name="Ee R."/>
            <person name="Ambrose M."/>
            <person name="Lazenby J."/>
            <person name="Williams P."/>
            <person name="Chan K.G."/>
            <person name="Roddam L."/>
        </authorList>
    </citation>
    <scope>NUCLEOTIDE SEQUENCE [LARGE SCALE GENOMIC DNA]</scope>
    <source>
        <strain evidence="7 8">6399</strain>
    </source>
</reference>
<keyword evidence="2" id="KW-0805">Transcription regulation</keyword>
<dbReference type="Pfam" id="PF00126">
    <property type="entry name" value="HTH_1"/>
    <property type="match status" value="1"/>
</dbReference>
<feature type="region of interest" description="Disordered" evidence="5">
    <location>
        <begin position="298"/>
        <end position="319"/>
    </location>
</feature>
<dbReference type="RefSeq" id="WP_080759222.1">
    <property type="nucleotide sequence ID" value="NZ_CP047385.1"/>
</dbReference>
<accession>A0ABX6HR61</accession>
<dbReference type="InterPro" id="IPR037424">
    <property type="entry name" value="NocR_PBP2"/>
</dbReference>
<evidence type="ECO:0000313" key="7">
    <source>
        <dbReference type="EMBL" id="QHF13369.1"/>
    </source>
</evidence>
<evidence type="ECO:0000259" key="6">
    <source>
        <dbReference type="PROSITE" id="PS50931"/>
    </source>
</evidence>
<dbReference type="InterPro" id="IPR036390">
    <property type="entry name" value="WH_DNA-bd_sf"/>
</dbReference>
<proteinExistence type="inferred from homology"/>
<sequence length="319" mass="35093">MKLNLRQIEVFRAIMLSGSISGASKLLFVSQPAVSRLIAYTEQRLGFALFERVKGRLYPTPEARRLFTEVTTLYQSVQRVNEVAENLAENREGQLRLSCSPSLGQSLMPRAIAAFRRRYPEVRVVLQTLIPSVMLQALLSQQVEIGVAYMPIDHPSLATLPLYENRIVAAVPSSHPLSTKSSVTMEEIAREPLIGYSPDIPFGMLIRSMFGGPEGQPEPVVEVQQAHVACALVQAAAGVALVDEITVKGPVWTDVVTVPIVDTVEVPVNVFHLQLEPLSRLAQEFIRVLRALDAGWRRHGPTDATEADDADGDDHANVN</sequence>
<dbReference type="PANTHER" id="PTHR30427">
    <property type="entry name" value="TRANSCRIPTIONAL ACTIVATOR PROTEIN LYSR"/>
    <property type="match status" value="1"/>
</dbReference>
<comment type="similarity">
    <text evidence="1">Belongs to the LysR transcriptional regulatory family.</text>
</comment>
<dbReference type="Pfam" id="PF03466">
    <property type="entry name" value="LysR_substrate"/>
    <property type="match status" value="1"/>
</dbReference>
<dbReference type="InterPro" id="IPR005119">
    <property type="entry name" value="LysR_subst-bd"/>
</dbReference>
<dbReference type="PROSITE" id="PS50931">
    <property type="entry name" value="HTH_LYSR"/>
    <property type="match status" value="1"/>
</dbReference>
<evidence type="ECO:0000313" key="8">
    <source>
        <dbReference type="Proteomes" id="UP000035080"/>
    </source>
</evidence>
<gene>
    <name evidence="7" type="ORF">PI93_012510</name>
</gene>
<evidence type="ECO:0000256" key="2">
    <source>
        <dbReference type="ARBA" id="ARBA00023015"/>
    </source>
</evidence>
<keyword evidence="4" id="KW-0804">Transcription</keyword>
<keyword evidence="8" id="KW-1185">Reference proteome</keyword>
<protein>
    <submittedName>
        <fullName evidence="7">LysR family transcriptional regulator</fullName>
    </submittedName>
</protein>
<evidence type="ECO:0000256" key="5">
    <source>
        <dbReference type="SAM" id="MobiDB-lite"/>
    </source>
</evidence>
<dbReference type="PANTHER" id="PTHR30427:SF1">
    <property type="entry name" value="TRANSCRIPTIONAL ACTIVATOR PROTEIN LYSR"/>
    <property type="match status" value="1"/>
</dbReference>